<evidence type="ECO:0000256" key="5">
    <source>
        <dbReference type="ARBA" id="ARBA00022889"/>
    </source>
</evidence>
<dbReference type="GO" id="GO:0007155">
    <property type="term" value="P:cell adhesion"/>
    <property type="evidence" value="ECO:0007669"/>
    <property type="project" value="UniProtKB-KW"/>
</dbReference>
<evidence type="ECO:0000256" key="2">
    <source>
        <dbReference type="ARBA" id="ARBA00004435"/>
    </source>
</evidence>
<feature type="compositionally biased region" description="Low complexity" evidence="8">
    <location>
        <begin position="65"/>
        <end position="77"/>
    </location>
</feature>
<dbReference type="InterPro" id="IPR000595">
    <property type="entry name" value="cNMP-bd_dom"/>
</dbReference>
<keyword evidence="3" id="KW-0796">Tight junction</keyword>
<dbReference type="OrthoDB" id="425611at2759"/>
<dbReference type="Gene3D" id="2.60.120.10">
    <property type="entry name" value="Jelly Rolls"/>
    <property type="match status" value="1"/>
</dbReference>
<comment type="caution">
    <text evidence="10">The sequence shown here is derived from an EMBL/GenBank/DDBJ whole genome shotgun (WGS) entry which is preliminary data.</text>
</comment>
<feature type="region of interest" description="Disordered" evidence="8">
    <location>
        <begin position="1"/>
        <end position="37"/>
    </location>
</feature>
<name>A0A096PB10_OSTTA</name>
<evidence type="ECO:0000256" key="7">
    <source>
        <dbReference type="ARBA" id="ARBA00023180"/>
    </source>
</evidence>
<proteinExistence type="predicted"/>
<dbReference type="GO" id="GO:0030552">
    <property type="term" value="F:cAMP binding"/>
    <property type="evidence" value="ECO:0007669"/>
    <property type="project" value="TreeGrafter"/>
</dbReference>
<dbReference type="InterPro" id="IPR018490">
    <property type="entry name" value="cNMP-bd_dom_sf"/>
</dbReference>
<gene>
    <name evidence="10" type="ORF">OT_ostta14g02360</name>
</gene>
<dbReference type="InParanoid" id="A0A096PB10"/>
<dbReference type="RefSeq" id="XP_003083067.2">
    <property type="nucleotide sequence ID" value="XM_003083019.2"/>
</dbReference>
<dbReference type="SUPFAM" id="SSF51206">
    <property type="entry name" value="cAMP-binding domain-like"/>
    <property type="match status" value="1"/>
</dbReference>
<dbReference type="GeneID" id="9837717"/>
<comment type="subcellular location">
    <subcellularLocation>
        <location evidence="2">Cell junction</location>
        <location evidence="2">Tight junction</location>
    </subcellularLocation>
    <subcellularLocation>
        <location evidence="1">Lateral cell membrane</location>
    </subcellularLocation>
</comment>
<feature type="region of interest" description="Disordered" evidence="8">
    <location>
        <begin position="52"/>
        <end position="82"/>
    </location>
</feature>
<keyword evidence="11" id="KW-1185">Reference proteome</keyword>
<dbReference type="PANTHER" id="PTHR12101:SF17">
    <property type="entry name" value="BLOOD VESSEL EPICARDIAL SUBSTANCE"/>
    <property type="match status" value="1"/>
</dbReference>
<evidence type="ECO:0000256" key="4">
    <source>
        <dbReference type="ARBA" id="ARBA00022473"/>
    </source>
</evidence>
<dbReference type="PROSITE" id="PS50042">
    <property type="entry name" value="CNMP_BINDING_3"/>
    <property type="match status" value="1"/>
</dbReference>
<dbReference type="GO" id="GO:0016328">
    <property type="term" value="C:lateral plasma membrane"/>
    <property type="evidence" value="ECO:0007669"/>
    <property type="project" value="UniProtKB-SubCell"/>
</dbReference>
<feature type="compositionally biased region" description="Low complexity" evidence="8">
    <location>
        <begin position="1"/>
        <end position="22"/>
    </location>
</feature>
<evidence type="ECO:0000313" key="11">
    <source>
        <dbReference type="Proteomes" id="UP000009170"/>
    </source>
</evidence>
<dbReference type="STRING" id="70448.A0A096PB10"/>
<keyword evidence="5" id="KW-0130">Cell adhesion</keyword>
<dbReference type="AlphaFoldDB" id="A0A096PB10"/>
<protein>
    <submittedName>
        <fullName evidence="10">RmlC-like jelly roll fold</fullName>
    </submittedName>
</protein>
<dbReference type="KEGG" id="ota:OT_ostta14g02360"/>
<dbReference type="Proteomes" id="UP000009170">
    <property type="component" value="Unassembled WGS sequence"/>
</dbReference>
<dbReference type="GO" id="GO:0005923">
    <property type="term" value="C:bicellular tight junction"/>
    <property type="evidence" value="ECO:0007669"/>
    <property type="project" value="UniProtKB-SubCell"/>
</dbReference>
<evidence type="ECO:0000313" key="10">
    <source>
        <dbReference type="EMBL" id="CEG02144.1"/>
    </source>
</evidence>
<evidence type="ECO:0000259" key="9">
    <source>
        <dbReference type="PROSITE" id="PS50042"/>
    </source>
</evidence>
<evidence type="ECO:0000256" key="8">
    <source>
        <dbReference type="SAM" id="MobiDB-lite"/>
    </source>
</evidence>
<feature type="domain" description="Cyclic nucleotide-binding" evidence="9">
    <location>
        <begin position="225"/>
        <end position="340"/>
    </location>
</feature>
<evidence type="ECO:0000256" key="1">
    <source>
        <dbReference type="ARBA" id="ARBA00004124"/>
    </source>
</evidence>
<keyword evidence="7" id="KW-0325">Glycoprotein</keyword>
<accession>A0A096PB10</accession>
<dbReference type="PANTHER" id="PTHR12101">
    <property type="entry name" value="POPEYE DOMAIN CONTAINING PROTEIN"/>
    <property type="match status" value="1"/>
</dbReference>
<reference evidence="11" key="1">
    <citation type="journal article" date="2006" name="Proc. Natl. Acad. Sci. U.S.A.">
        <title>Genome analysis of the smallest free-living eukaryote Ostreococcus tauri unveils many unique features.</title>
        <authorList>
            <person name="Derelle E."/>
            <person name="Ferraz C."/>
            <person name="Rombauts S."/>
            <person name="Rouze P."/>
            <person name="Worden A.Z."/>
            <person name="Robbens S."/>
            <person name="Partensky F."/>
            <person name="Degroeve S."/>
            <person name="Echeynie S."/>
            <person name="Cooke R."/>
            <person name="Saeys Y."/>
            <person name="Wuyts J."/>
            <person name="Jabbari K."/>
            <person name="Bowler C."/>
            <person name="Panaud O."/>
            <person name="Piegu B."/>
            <person name="Ball S.G."/>
            <person name="Ral J.-P."/>
            <person name="Bouget F.-Y."/>
            <person name="Piganeau G."/>
            <person name="De Baets B."/>
            <person name="Picard A."/>
            <person name="Delseny M."/>
            <person name="Demaille J."/>
            <person name="Van de Peer Y."/>
            <person name="Moreau H."/>
        </authorList>
    </citation>
    <scope>NUCLEOTIDE SEQUENCE [LARGE SCALE GENOMIC DNA]</scope>
    <source>
        <strain evidence="11">OTTH 0595 / CCAP 157/2 / RCC745</strain>
    </source>
</reference>
<reference evidence="10 11" key="2">
    <citation type="journal article" date="2014" name="BMC Genomics">
        <title>An improved genome of the model marine alga Ostreococcus tauri unfolds by assessing Illumina de novo assemblies.</title>
        <authorList>
            <person name="Blanc-Mathieu R."/>
            <person name="Verhelst B."/>
            <person name="Derelle E."/>
            <person name="Rombauts S."/>
            <person name="Bouget F.Y."/>
            <person name="Carre I."/>
            <person name="Chateau A."/>
            <person name="Eyre-Walker A."/>
            <person name="Grimsley N."/>
            <person name="Moreau H."/>
            <person name="Piegu B."/>
            <person name="Rivals E."/>
            <person name="Schackwitz W."/>
            <person name="Van de Peer Y."/>
            <person name="Piganeau G."/>
        </authorList>
    </citation>
    <scope>NUCLEOTIDE SEQUENCE [LARGE SCALE GENOMIC DNA]</scope>
    <source>
        <strain evidence="11">OTTH 0595 / CCAP 157/2 / RCC745</strain>
    </source>
</reference>
<dbReference type="InterPro" id="IPR006916">
    <property type="entry name" value="POPDC1-3"/>
</dbReference>
<organism evidence="10 11">
    <name type="scientific">Ostreococcus tauri</name>
    <name type="common">Marine green alga</name>
    <dbReference type="NCBI Taxonomy" id="70448"/>
    <lineage>
        <taxon>Eukaryota</taxon>
        <taxon>Viridiplantae</taxon>
        <taxon>Chlorophyta</taxon>
        <taxon>Mamiellophyceae</taxon>
        <taxon>Mamiellales</taxon>
        <taxon>Bathycoccaceae</taxon>
        <taxon>Ostreococcus</taxon>
    </lineage>
</organism>
<keyword evidence="4" id="KW-0217">Developmental protein</keyword>
<sequence length="386" mass="42025">MTNGTHGTTGRSRTGTSWARGTLWTGARDGEARGGGVRARVDRAWTVDGRWATGTAGGRGESRARAASSSSPAARAVVGRENDESSAMVRKGSIGEATRAVVATATDNNNAFMTRARRARVGVPGARAAYEITTSVREVFGHVSFLLLGYSYLTSDLMQLRALAVGGLSAAMVFQYFRADPLWLPIRWNALFVAINAIWVAKMWFDERDAERWCTAEERALYERHFSHMALADFRTLVSRGRWMDLDVGTEVTTEGKPNVSVCVIVRGDADVFIGGKRVNTIPAGNFIGEMSLMRSVEHGKNGKVNKEGSIQARAASATVRIVNRARVFQWDDGVLRRLLREDDNVKSGVHAAFGVGLAEKLLTTRVMSTKMIQSSPDLVRGALAQ</sequence>
<dbReference type="InterPro" id="IPR014710">
    <property type="entry name" value="RmlC-like_jellyroll"/>
</dbReference>
<dbReference type="EMBL" id="CAID01000014">
    <property type="protein sequence ID" value="CEG02144.1"/>
    <property type="molecule type" value="Genomic_DNA"/>
</dbReference>
<keyword evidence="6" id="KW-0965">Cell junction</keyword>
<evidence type="ECO:0000256" key="6">
    <source>
        <dbReference type="ARBA" id="ARBA00022949"/>
    </source>
</evidence>
<evidence type="ECO:0000256" key="3">
    <source>
        <dbReference type="ARBA" id="ARBA00022427"/>
    </source>
</evidence>